<evidence type="ECO:0000313" key="3">
    <source>
        <dbReference type="Proteomes" id="UP000011713"/>
    </source>
</evidence>
<feature type="transmembrane region" description="Helical" evidence="1">
    <location>
        <begin position="12"/>
        <end position="32"/>
    </location>
</feature>
<dbReference type="InParanoid" id="M4BY92"/>
<protein>
    <submittedName>
        <fullName evidence="2">Uncharacterized protein</fullName>
    </submittedName>
</protein>
<dbReference type="EMBL" id="JH598039">
    <property type="status" value="NOT_ANNOTATED_CDS"/>
    <property type="molecule type" value="Genomic_DNA"/>
</dbReference>
<evidence type="ECO:0000256" key="1">
    <source>
        <dbReference type="SAM" id="Phobius"/>
    </source>
</evidence>
<accession>M4BY92</accession>
<evidence type="ECO:0000313" key="2">
    <source>
        <dbReference type="EnsemblProtists" id="HpaP811524"/>
    </source>
</evidence>
<keyword evidence="1" id="KW-1133">Transmembrane helix</keyword>
<dbReference type="AlphaFoldDB" id="M4BY92"/>
<dbReference type="VEuPathDB" id="FungiDB:HpaG811524"/>
<name>M4BY92_HYAAE</name>
<keyword evidence="1" id="KW-0472">Membrane</keyword>
<feature type="transmembrane region" description="Helical" evidence="1">
    <location>
        <begin position="61"/>
        <end position="79"/>
    </location>
</feature>
<reference evidence="3" key="1">
    <citation type="journal article" date="2010" name="Science">
        <title>Signatures of adaptation to obligate biotrophy in the Hyaloperonospora arabidopsidis genome.</title>
        <authorList>
            <person name="Baxter L."/>
            <person name="Tripathy S."/>
            <person name="Ishaque N."/>
            <person name="Boot N."/>
            <person name="Cabral A."/>
            <person name="Kemen E."/>
            <person name="Thines M."/>
            <person name="Ah-Fong A."/>
            <person name="Anderson R."/>
            <person name="Badejoko W."/>
            <person name="Bittner-Eddy P."/>
            <person name="Boore J.L."/>
            <person name="Chibucos M.C."/>
            <person name="Coates M."/>
            <person name="Dehal P."/>
            <person name="Delehaunty K."/>
            <person name="Dong S."/>
            <person name="Downton P."/>
            <person name="Dumas B."/>
            <person name="Fabro G."/>
            <person name="Fronick C."/>
            <person name="Fuerstenberg S.I."/>
            <person name="Fulton L."/>
            <person name="Gaulin E."/>
            <person name="Govers F."/>
            <person name="Hughes L."/>
            <person name="Humphray S."/>
            <person name="Jiang R.H."/>
            <person name="Judelson H."/>
            <person name="Kamoun S."/>
            <person name="Kyung K."/>
            <person name="Meijer H."/>
            <person name="Minx P."/>
            <person name="Morris P."/>
            <person name="Nelson J."/>
            <person name="Phuntumart V."/>
            <person name="Qutob D."/>
            <person name="Rehmany A."/>
            <person name="Rougon-Cardoso A."/>
            <person name="Ryden P."/>
            <person name="Torto-Alalibo T."/>
            <person name="Studholme D."/>
            <person name="Wang Y."/>
            <person name="Win J."/>
            <person name="Wood J."/>
            <person name="Clifton S.W."/>
            <person name="Rogers J."/>
            <person name="Van den Ackerveken G."/>
            <person name="Jones J.D."/>
            <person name="McDowell J.M."/>
            <person name="Beynon J."/>
            <person name="Tyler B.M."/>
        </authorList>
    </citation>
    <scope>NUCLEOTIDE SEQUENCE [LARGE SCALE GENOMIC DNA]</scope>
    <source>
        <strain evidence="3">Emoy2</strain>
    </source>
</reference>
<reference evidence="2" key="2">
    <citation type="submission" date="2015-06" db="UniProtKB">
        <authorList>
            <consortium name="EnsemblProtists"/>
        </authorList>
    </citation>
    <scope>IDENTIFICATION</scope>
    <source>
        <strain evidence="2">Emoy2</strain>
    </source>
</reference>
<proteinExistence type="predicted"/>
<sequence>MARARFTGRELYILVHTFVPIQVYVLQKLFIYNTRRRCINLKLDSVLRTGLLISKGGLQSILPYLISHHLVFCFVFLNLERRLSAYALYDIGVLLPKLHHLLLAGLVCLARLFSHHGGHFAEGTWNRISSPGCRQGAEVAGNARDQTDHPDGLLTHLD</sequence>
<keyword evidence="1" id="KW-0812">Transmembrane</keyword>
<dbReference type="EnsemblProtists" id="HpaT811524">
    <property type="protein sequence ID" value="HpaP811524"/>
    <property type="gene ID" value="HpaG811524"/>
</dbReference>
<keyword evidence="3" id="KW-1185">Reference proteome</keyword>
<dbReference type="Proteomes" id="UP000011713">
    <property type="component" value="Unassembled WGS sequence"/>
</dbReference>
<dbReference type="HOGENOM" id="CLU_1942132_0_0_1"/>
<organism evidence="2 3">
    <name type="scientific">Hyaloperonospora arabidopsidis (strain Emoy2)</name>
    <name type="common">Downy mildew agent</name>
    <name type="synonym">Peronospora arabidopsidis</name>
    <dbReference type="NCBI Taxonomy" id="559515"/>
    <lineage>
        <taxon>Eukaryota</taxon>
        <taxon>Sar</taxon>
        <taxon>Stramenopiles</taxon>
        <taxon>Oomycota</taxon>
        <taxon>Peronosporomycetes</taxon>
        <taxon>Peronosporales</taxon>
        <taxon>Peronosporaceae</taxon>
        <taxon>Hyaloperonospora</taxon>
    </lineage>
</organism>